<dbReference type="InterPro" id="IPR041667">
    <property type="entry name" value="Cupin_8"/>
</dbReference>
<feature type="domain" description="JmjC" evidence="1">
    <location>
        <begin position="92"/>
        <end position="260"/>
    </location>
</feature>
<name>A0A226DGS8_FOLCA</name>
<dbReference type="PROSITE" id="PS51184">
    <property type="entry name" value="JMJC"/>
    <property type="match status" value="1"/>
</dbReference>
<dbReference type="GO" id="GO:0031591">
    <property type="term" value="P:wybutosine biosynthetic process"/>
    <property type="evidence" value="ECO:0007669"/>
    <property type="project" value="TreeGrafter"/>
</dbReference>
<dbReference type="Pfam" id="PF13621">
    <property type="entry name" value="Cupin_8"/>
    <property type="match status" value="1"/>
</dbReference>
<proteinExistence type="predicted"/>
<organism evidence="2 3">
    <name type="scientific">Folsomia candida</name>
    <name type="common">Springtail</name>
    <dbReference type="NCBI Taxonomy" id="158441"/>
    <lineage>
        <taxon>Eukaryota</taxon>
        <taxon>Metazoa</taxon>
        <taxon>Ecdysozoa</taxon>
        <taxon>Arthropoda</taxon>
        <taxon>Hexapoda</taxon>
        <taxon>Collembola</taxon>
        <taxon>Entomobryomorpha</taxon>
        <taxon>Isotomoidea</taxon>
        <taxon>Isotomidae</taxon>
        <taxon>Proisotominae</taxon>
        <taxon>Folsomia</taxon>
    </lineage>
</organism>
<dbReference type="Proteomes" id="UP000198287">
    <property type="component" value="Unassembled WGS sequence"/>
</dbReference>
<dbReference type="SUPFAM" id="SSF51197">
    <property type="entry name" value="Clavaminate synthase-like"/>
    <property type="match status" value="1"/>
</dbReference>
<evidence type="ECO:0000313" key="2">
    <source>
        <dbReference type="EMBL" id="OXA43396.1"/>
    </source>
</evidence>
<dbReference type="AlphaFoldDB" id="A0A226DGS8"/>
<evidence type="ECO:0000259" key="1">
    <source>
        <dbReference type="PROSITE" id="PS51184"/>
    </source>
</evidence>
<reference evidence="2 3" key="1">
    <citation type="submission" date="2015-12" db="EMBL/GenBank/DDBJ databases">
        <title>The genome of Folsomia candida.</title>
        <authorList>
            <person name="Faddeeva A."/>
            <person name="Derks M.F."/>
            <person name="Anvar Y."/>
            <person name="Smit S."/>
            <person name="Van Straalen N."/>
            <person name="Roelofs D."/>
        </authorList>
    </citation>
    <scope>NUCLEOTIDE SEQUENCE [LARGE SCALE GENOMIC DNA]</scope>
    <source>
        <strain evidence="2 3">VU population</strain>
        <tissue evidence="2">Whole body</tissue>
    </source>
</reference>
<accession>A0A226DGS8</accession>
<dbReference type="InterPro" id="IPR003347">
    <property type="entry name" value="JmjC_dom"/>
</dbReference>
<dbReference type="Gene3D" id="6.10.140.1470">
    <property type="match status" value="1"/>
</dbReference>
<dbReference type="GO" id="GO:0000049">
    <property type="term" value="F:tRNA binding"/>
    <property type="evidence" value="ECO:0007669"/>
    <property type="project" value="TreeGrafter"/>
</dbReference>
<dbReference type="PANTHER" id="PTHR12461:SF104">
    <property type="entry name" value="TRNA WYBUTOSINE-SYNTHESIZING PROTEIN 5"/>
    <property type="match status" value="1"/>
</dbReference>
<protein>
    <submittedName>
        <fullName evidence="2">tRNA wybutosine-synthesizing protein 5</fullName>
    </submittedName>
</protein>
<dbReference type="EMBL" id="LNIX01000022">
    <property type="protein sequence ID" value="OXA43396.1"/>
    <property type="molecule type" value="Genomic_DNA"/>
</dbReference>
<keyword evidence="3" id="KW-1185">Reference proteome</keyword>
<dbReference type="SMART" id="SM00558">
    <property type="entry name" value="JmjC"/>
    <property type="match status" value="1"/>
</dbReference>
<dbReference type="OMA" id="LYDDRPV"/>
<evidence type="ECO:0000313" key="3">
    <source>
        <dbReference type="Proteomes" id="UP000198287"/>
    </source>
</evidence>
<dbReference type="STRING" id="158441.A0A226DGS8"/>
<sequence length="319" mass="36192">MNASLPVETINITATTPLSPSLLSGRRSPALLPSLPLGPCLTTWTPDHLIASSLSSKLVSVHSSSSPRLNFISKNFTYERISFAQLVANCCSSSNTFWYLRSLGDTSHSRSDLATHFPSLAAELDIPPLFSPETFFSSVFRISSPSLELWTHYDTLDNVLIQVRGSKRVVLFPPRDADKLYLVGDKTSVVDWEADDLLEKYPKLREVTKYEVILQPGDVLFIPALWFHSITAIDFSISVNLFWKNLDGEQFYDKKDTYGNRDLIPAQLAFKTFEKATAQLKQLPPDYEDFYLRRMIINIQKRLDTLKSEEDNQNSDDRE</sequence>
<gene>
    <name evidence="2" type="ORF">Fcan01_21843</name>
</gene>
<dbReference type="PANTHER" id="PTHR12461">
    <property type="entry name" value="HYPOXIA-INDUCIBLE FACTOR 1 ALPHA INHIBITOR-RELATED"/>
    <property type="match status" value="1"/>
</dbReference>
<dbReference type="Gene3D" id="2.60.120.650">
    <property type="entry name" value="Cupin"/>
    <property type="match status" value="1"/>
</dbReference>
<comment type="caution">
    <text evidence="2">The sequence shown here is derived from an EMBL/GenBank/DDBJ whole genome shotgun (WGS) entry which is preliminary data.</text>
</comment>
<dbReference type="OrthoDB" id="47172at2759"/>